<proteinExistence type="predicted"/>
<accession>A0AAV4Y458</accession>
<organism evidence="1 2">
    <name type="scientific">Caerostris extrusa</name>
    <name type="common">Bark spider</name>
    <name type="synonym">Caerostris bankana</name>
    <dbReference type="NCBI Taxonomy" id="172846"/>
    <lineage>
        <taxon>Eukaryota</taxon>
        <taxon>Metazoa</taxon>
        <taxon>Ecdysozoa</taxon>
        <taxon>Arthropoda</taxon>
        <taxon>Chelicerata</taxon>
        <taxon>Arachnida</taxon>
        <taxon>Araneae</taxon>
        <taxon>Araneomorphae</taxon>
        <taxon>Entelegynae</taxon>
        <taxon>Araneoidea</taxon>
        <taxon>Araneidae</taxon>
        <taxon>Caerostris</taxon>
    </lineage>
</organism>
<name>A0AAV4Y458_CAEEX</name>
<dbReference type="Proteomes" id="UP001054945">
    <property type="component" value="Unassembled WGS sequence"/>
</dbReference>
<keyword evidence="2" id="KW-1185">Reference proteome</keyword>
<dbReference type="EMBL" id="BPLR01018759">
    <property type="protein sequence ID" value="GIZ02113.1"/>
    <property type="molecule type" value="Genomic_DNA"/>
</dbReference>
<evidence type="ECO:0000313" key="1">
    <source>
        <dbReference type="EMBL" id="GIZ02113.1"/>
    </source>
</evidence>
<comment type="caution">
    <text evidence="1">The sequence shown here is derived from an EMBL/GenBank/DDBJ whole genome shotgun (WGS) entry which is preliminary data.</text>
</comment>
<reference evidence="1 2" key="1">
    <citation type="submission" date="2021-06" db="EMBL/GenBank/DDBJ databases">
        <title>Caerostris extrusa draft genome.</title>
        <authorList>
            <person name="Kono N."/>
            <person name="Arakawa K."/>
        </authorList>
    </citation>
    <scope>NUCLEOTIDE SEQUENCE [LARGE SCALE GENOMIC DNA]</scope>
</reference>
<protein>
    <submittedName>
        <fullName evidence="1">Uncharacterized protein</fullName>
    </submittedName>
</protein>
<evidence type="ECO:0000313" key="2">
    <source>
        <dbReference type="Proteomes" id="UP001054945"/>
    </source>
</evidence>
<gene>
    <name evidence="1" type="ORF">CEXT_484381</name>
</gene>
<dbReference type="AlphaFoldDB" id="A0AAV4Y458"/>
<sequence length="81" mass="9317">MKETPQKIFIRNGLRTVISKTLFQPLNFFPVKLYVGIVIAEISQSVKRHQCLLLRILHIPTKIWRSTYGCTDEKGLSSAPF</sequence>